<dbReference type="OrthoDB" id="9839819at2"/>
<evidence type="ECO:0000313" key="2">
    <source>
        <dbReference type="Proteomes" id="UP000294555"/>
    </source>
</evidence>
<sequence>MKHQPLECSEIINNLNNQTTSAGAPPLLTVLIIRLAYVSGHSREEVAALLLKPYKQGFINTNDAENITRHFPFLEKVALKLDLINYTITLMAAYMEIEVAYAKGIILPRNIVTNIMTSYH</sequence>
<accession>A0A4R1NQL2</accession>
<dbReference type="EMBL" id="SJOI01000001">
    <property type="protein sequence ID" value="TCL07066.1"/>
    <property type="molecule type" value="Genomic_DNA"/>
</dbReference>
<protein>
    <submittedName>
        <fullName evidence="1">Uncharacterized protein</fullName>
    </submittedName>
</protein>
<reference evidence="1 2" key="1">
    <citation type="submission" date="2019-02" db="EMBL/GenBank/DDBJ databases">
        <title>Investigation of anaerobic lignin degradation for improved lignocellulosic biofuels.</title>
        <authorList>
            <person name="Deangelis K."/>
        </authorList>
    </citation>
    <scope>NUCLEOTIDE SEQUENCE [LARGE SCALE GENOMIC DNA]</scope>
    <source>
        <strain evidence="1 2">159R</strain>
    </source>
</reference>
<comment type="caution">
    <text evidence="1">The sequence shown here is derived from an EMBL/GenBank/DDBJ whole genome shotgun (WGS) entry which is preliminary data.</text>
</comment>
<dbReference type="AlphaFoldDB" id="A0A4R1NQL2"/>
<keyword evidence="2" id="KW-1185">Reference proteome</keyword>
<dbReference type="Proteomes" id="UP000294555">
    <property type="component" value="Unassembled WGS sequence"/>
</dbReference>
<gene>
    <name evidence="1" type="ORF">EZJ58_5369</name>
</gene>
<proteinExistence type="predicted"/>
<name>A0A4R1NQL2_9GAMM</name>
<evidence type="ECO:0000313" key="1">
    <source>
        <dbReference type="EMBL" id="TCL07066.1"/>
    </source>
</evidence>
<organism evidence="1 2">
    <name type="scientific">Sodalis ligni</name>
    <dbReference type="NCBI Taxonomy" id="2697027"/>
    <lineage>
        <taxon>Bacteria</taxon>
        <taxon>Pseudomonadati</taxon>
        <taxon>Pseudomonadota</taxon>
        <taxon>Gammaproteobacteria</taxon>
        <taxon>Enterobacterales</taxon>
        <taxon>Bruguierivoracaceae</taxon>
        <taxon>Sodalis</taxon>
    </lineage>
</organism>
<dbReference type="RefSeq" id="WP_132926971.1">
    <property type="nucleotide sequence ID" value="NZ_SJOI01000001.1"/>
</dbReference>